<comment type="similarity">
    <text evidence="13">Belongs to the RING-type zinc finger family. ATL subfamily.</text>
</comment>
<evidence type="ECO:0000313" key="17">
    <source>
        <dbReference type="Proteomes" id="UP000087171"/>
    </source>
</evidence>
<dbReference type="PANTHER" id="PTHR46913">
    <property type="entry name" value="RING-H2 FINGER PROTEIN ATL16"/>
    <property type="match status" value="1"/>
</dbReference>
<dbReference type="AlphaFoldDB" id="A0A1S2Y2Q2"/>
<dbReference type="KEGG" id="cam:101500225"/>
<organism evidence="17 18">
    <name type="scientific">Cicer arietinum</name>
    <name type="common">Chickpea</name>
    <name type="synonym">Garbanzo</name>
    <dbReference type="NCBI Taxonomy" id="3827"/>
    <lineage>
        <taxon>Eukaryota</taxon>
        <taxon>Viridiplantae</taxon>
        <taxon>Streptophyta</taxon>
        <taxon>Embryophyta</taxon>
        <taxon>Tracheophyta</taxon>
        <taxon>Spermatophyta</taxon>
        <taxon>Magnoliopsida</taxon>
        <taxon>eudicotyledons</taxon>
        <taxon>Gunneridae</taxon>
        <taxon>Pentapetalae</taxon>
        <taxon>rosids</taxon>
        <taxon>fabids</taxon>
        <taxon>Fabales</taxon>
        <taxon>Fabaceae</taxon>
        <taxon>Papilionoideae</taxon>
        <taxon>50 kb inversion clade</taxon>
        <taxon>NPAAA clade</taxon>
        <taxon>Hologalegina</taxon>
        <taxon>IRL clade</taxon>
        <taxon>Cicereae</taxon>
        <taxon>Cicer</taxon>
    </lineage>
</organism>
<reference evidence="18" key="2">
    <citation type="submission" date="2025-08" db="UniProtKB">
        <authorList>
            <consortium name="RefSeq"/>
        </authorList>
    </citation>
    <scope>IDENTIFICATION</scope>
    <source>
        <tissue evidence="18">Etiolated seedlings</tissue>
    </source>
</reference>
<keyword evidence="8 14" id="KW-0863">Zinc-finger</keyword>
<keyword evidence="7" id="KW-0479">Metal-binding</keyword>
<keyword evidence="9" id="KW-0833">Ubl conjugation pathway</keyword>
<feature type="transmembrane region" description="Helical" evidence="15">
    <location>
        <begin position="40"/>
        <end position="61"/>
    </location>
</feature>
<evidence type="ECO:0000256" key="9">
    <source>
        <dbReference type="ARBA" id="ARBA00022786"/>
    </source>
</evidence>
<evidence type="ECO:0000256" key="15">
    <source>
        <dbReference type="SAM" id="Phobius"/>
    </source>
</evidence>
<evidence type="ECO:0000256" key="6">
    <source>
        <dbReference type="ARBA" id="ARBA00022692"/>
    </source>
</evidence>
<sequence length="341" mass="39176">MDFAAKKHLIHISNASSPSFVSQTFPPIPNQPNYVQNFPIIAIIVVGMLATSLLLIVYYTFVIKCCLNWNHVDLVRVRRISLSNRYEEQSSTNSNVASEPKGLEESMIQSIPVIHFQKERDYGERSFCECVVCLNEFQQDEKLRVIPNCNHVFHIDCVDLWLQNNANCPLCRRRISLTRQVEHVLTPRPSSYYQSQNVEDFVVIDLENNENDEGENMHGRQERGKELMEVQRDTISPSNMKLEHRILHKNEIKLHKVTSMGDECILGINDKDDGFLVQPIRRSFSMDLSIKKSLYQQNLHVDEVSSIDVCGDSSSRVKRSFFSFGHGSRSKSVVLPIHLDP</sequence>
<dbReference type="GO" id="GO:0008270">
    <property type="term" value="F:zinc ion binding"/>
    <property type="evidence" value="ECO:0007669"/>
    <property type="project" value="UniProtKB-KW"/>
</dbReference>
<dbReference type="Gene3D" id="3.30.40.10">
    <property type="entry name" value="Zinc/RING finger domain, C3HC4 (zinc finger)"/>
    <property type="match status" value="1"/>
</dbReference>
<proteinExistence type="inferred from homology"/>
<dbReference type="Pfam" id="PF13639">
    <property type="entry name" value="zf-RING_2"/>
    <property type="match status" value="1"/>
</dbReference>
<keyword evidence="6 15" id="KW-0812">Transmembrane</keyword>
<evidence type="ECO:0000256" key="12">
    <source>
        <dbReference type="ARBA" id="ARBA00023136"/>
    </source>
</evidence>
<evidence type="ECO:0000256" key="3">
    <source>
        <dbReference type="ARBA" id="ARBA00004906"/>
    </source>
</evidence>
<dbReference type="InterPro" id="IPR013083">
    <property type="entry name" value="Znf_RING/FYVE/PHD"/>
</dbReference>
<dbReference type="GO" id="GO:0061630">
    <property type="term" value="F:ubiquitin protein ligase activity"/>
    <property type="evidence" value="ECO:0007669"/>
    <property type="project" value="UniProtKB-EC"/>
</dbReference>
<evidence type="ECO:0000256" key="7">
    <source>
        <dbReference type="ARBA" id="ARBA00022723"/>
    </source>
</evidence>
<evidence type="ECO:0000256" key="5">
    <source>
        <dbReference type="ARBA" id="ARBA00022679"/>
    </source>
</evidence>
<dbReference type="GeneID" id="101500225"/>
<dbReference type="CDD" id="cd16461">
    <property type="entry name" value="RING-H2_EL5-like"/>
    <property type="match status" value="1"/>
</dbReference>
<evidence type="ECO:0000256" key="14">
    <source>
        <dbReference type="PROSITE-ProRule" id="PRU00175"/>
    </source>
</evidence>
<evidence type="ECO:0000256" key="8">
    <source>
        <dbReference type="ARBA" id="ARBA00022771"/>
    </source>
</evidence>
<comment type="catalytic activity">
    <reaction evidence="1">
        <text>S-ubiquitinyl-[E2 ubiquitin-conjugating enzyme]-L-cysteine + [acceptor protein]-L-lysine = [E2 ubiquitin-conjugating enzyme]-L-cysteine + N(6)-ubiquitinyl-[acceptor protein]-L-lysine.</text>
        <dbReference type="EC" id="2.3.2.27"/>
    </reaction>
</comment>
<comment type="pathway">
    <text evidence="3">Protein modification; protein ubiquitination.</text>
</comment>
<dbReference type="GO" id="GO:0016567">
    <property type="term" value="P:protein ubiquitination"/>
    <property type="evidence" value="ECO:0007669"/>
    <property type="project" value="InterPro"/>
</dbReference>
<keyword evidence="12 15" id="KW-0472">Membrane</keyword>
<dbReference type="GO" id="GO:0016020">
    <property type="term" value="C:membrane"/>
    <property type="evidence" value="ECO:0007669"/>
    <property type="project" value="UniProtKB-SubCell"/>
</dbReference>
<keyword evidence="17" id="KW-1185">Reference proteome</keyword>
<accession>A0A1S2Y2Q2</accession>
<reference evidence="17" key="1">
    <citation type="journal article" date="2013" name="Nat. Biotechnol.">
        <title>Draft genome sequence of chickpea (Cicer arietinum) provides a resource for trait improvement.</title>
        <authorList>
            <person name="Varshney R.K."/>
            <person name="Song C."/>
            <person name="Saxena R.K."/>
            <person name="Azam S."/>
            <person name="Yu S."/>
            <person name="Sharpe A.G."/>
            <person name="Cannon S."/>
            <person name="Baek J."/>
            <person name="Rosen B.D."/>
            <person name="Tar'an B."/>
            <person name="Millan T."/>
            <person name="Zhang X."/>
            <person name="Ramsay L.D."/>
            <person name="Iwata A."/>
            <person name="Wang Y."/>
            <person name="Nelson W."/>
            <person name="Farmer A.D."/>
            <person name="Gaur P.M."/>
            <person name="Soderlund C."/>
            <person name="Penmetsa R.V."/>
            <person name="Xu C."/>
            <person name="Bharti A.K."/>
            <person name="He W."/>
            <person name="Winter P."/>
            <person name="Zhao S."/>
            <person name="Hane J.K."/>
            <person name="Carrasquilla-Garcia N."/>
            <person name="Condie J.A."/>
            <person name="Upadhyaya H.D."/>
            <person name="Luo M.C."/>
            <person name="Thudi M."/>
            <person name="Gowda C.L."/>
            <person name="Singh N.P."/>
            <person name="Lichtenzveig J."/>
            <person name="Gali K.K."/>
            <person name="Rubio J."/>
            <person name="Nadarajan N."/>
            <person name="Dolezel J."/>
            <person name="Bansal K.C."/>
            <person name="Xu X."/>
            <person name="Edwards D."/>
            <person name="Zhang G."/>
            <person name="Kahl G."/>
            <person name="Gil J."/>
            <person name="Singh K.B."/>
            <person name="Datta S.K."/>
            <person name="Jackson S.A."/>
            <person name="Wang J."/>
            <person name="Cook D.R."/>
        </authorList>
    </citation>
    <scope>NUCLEOTIDE SEQUENCE [LARGE SCALE GENOMIC DNA]</scope>
    <source>
        <strain evidence="17">cv. CDC Frontier</strain>
    </source>
</reference>
<dbReference type="RefSeq" id="XP_004497851.1">
    <property type="nucleotide sequence ID" value="XM_004497794.3"/>
</dbReference>
<dbReference type="PROSITE" id="PS50089">
    <property type="entry name" value="ZF_RING_2"/>
    <property type="match status" value="1"/>
</dbReference>
<dbReference type="OrthoDB" id="8062037at2759"/>
<evidence type="ECO:0000256" key="13">
    <source>
        <dbReference type="ARBA" id="ARBA00024209"/>
    </source>
</evidence>
<evidence type="ECO:0000259" key="16">
    <source>
        <dbReference type="PROSITE" id="PS50089"/>
    </source>
</evidence>
<dbReference type="SMART" id="SM00184">
    <property type="entry name" value="RING"/>
    <property type="match status" value="1"/>
</dbReference>
<protein>
    <recommendedName>
        <fullName evidence="4">RING-type E3 ubiquitin transferase</fullName>
        <ecNumber evidence="4">2.3.2.27</ecNumber>
    </recommendedName>
</protein>
<evidence type="ECO:0000256" key="10">
    <source>
        <dbReference type="ARBA" id="ARBA00022833"/>
    </source>
</evidence>
<name>A0A1S2Y2Q2_CICAR</name>
<dbReference type="Proteomes" id="UP000087171">
    <property type="component" value="Chromosome Ca4"/>
</dbReference>
<keyword evidence="5" id="KW-0808">Transferase</keyword>
<feature type="domain" description="RING-type" evidence="16">
    <location>
        <begin position="130"/>
        <end position="172"/>
    </location>
</feature>
<dbReference type="InterPro" id="IPR044600">
    <property type="entry name" value="ATL1/ATL16-like"/>
</dbReference>
<comment type="subcellular location">
    <subcellularLocation>
        <location evidence="2">Membrane</location>
        <topology evidence="2">Single-pass membrane protein</topology>
    </subcellularLocation>
</comment>
<dbReference type="InterPro" id="IPR001841">
    <property type="entry name" value="Znf_RING"/>
</dbReference>
<dbReference type="EC" id="2.3.2.27" evidence="4"/>
<dbReference type="eggNOG" id="KOG0800">
    <property type="taxonomic scope" value="Eukaryota"/>
</dbReference>
<keyword evidence="11 15" id="KW-1133">Transmembrane helix</keyword>
<dbReference type="PaxDb" id="3827-XP_004497851.1"/>
<evidence type="ECO:0000256" key="1">
    <source>
        <dbReference type="ARBA" id="ARBA00000900"/>
    </source>
</evidence>
<evidence type="ECO:0000256" key="4">
    <source>
        <dbReference type="ARBA" id="ARBA00012483"/>
    </source>
</evidence>
<evidence type="ECO:0000313" key="18">
    <source>
        <dbReference type="RefSeq" id="XP_004497851.1"/>
    </source>
</evidence>
<dbReference type="FunFam" id="3.30.40.10:FF:000187">
    <property type="entry name" value="E3 ubiquitin-protein ligase ATL6"/>
    <property type="match status" value="1"/>
</dbReference>
<dbReference type="PANTHER" id="PTHR46913:SF1">
    <property type="entry name" value="RING-H2 FINGER PROTEIN ATL16"/>
    <property type="match status" value="1"/>
</dbReference>
<evidence type="ECO:0000256" key="2">
    <source>
        <dbReference type="ARBA" id="ARBA00004167"/>
    </source>
</evidence>
<evidence type="ECO:0000256" key="11">
    <source>
        <dbReference type="ARBA" id="ARBA00022989"/>
    </source>
</evidence>
<keyword evidence="10" id="KW-0862">Zinc</keyword>
<gene>
    <name evidence="18" type="primary">LOC101500225</name>
</gene>
<dbReference type="SUPFAM" id="SSF57850">
    <property type="entry name" value="RING/U-box"/>
    <property type="match status" value="1"/>
</dbReference>